<dbReference type="Pfam" id="PF04191">
    <property type="entry name" value="PEMT"/>
    <property type="match status" value="1"/>
</dbReference>
<dbReference type="GO" id="GO:0008168">
    <property type="term" value="F:methyltransferase activity"/>
    <property type="evidence" value="ECO:0007669"/>
    <property type="project" value="UniProtKB-KW"/>
</dbReference>
<feature type="transmembrane region" description="Helical" evidence="5">
    <location>
        <begin position="91"/>
        <end position="114"/>
    </location>
</feature>
<evidence type="ECO:0000256" key="2">
    <source>
        <dbReference type="ARBA" id="ARBA00022692"/>
    </source>
</evidence>
<gene>
    <name evidence="6" type="ORF">G3M70_07475</name>
</gene>
<dbReference type="PANTHER" id="PTHR43847:SF1">
    <property type="entry name" value="BLL3993 PROTEIN"/>
    <property type="match status" value="1"/>
</dbReference>
<evidence type="ECO:0000256" key="4">
    <source>
        <dbReference type="ARBA" id="ARBA00023136"/>
    </source>
</evidence>
<reference evidence="6 7" key="1">
    <citation type="submission" date="2020-02" db="EMBL/GenBank/DDBJ databases">
        <title>Genomic and physiological characterization of two novel Nitrospinaceae genera.</title>
        <authorList>
            <person name="Mueller A.J."/>
            <person name="Jung M.-Y."/>
            <person name="Strachan C.R."/>
            <person name="Herbold C.W."/>
            <person name="Kirkegaard R.H."/>
            <person name="Daims H."/>
        </authorList>
    </citation>
    <scope>NUCLEOTIDE SEQUENCE [LARGE SCALE GENOMIC DNA]</scope>
    <source>
        <strain evidence="6">EB</strain>
    </source>
</reference>
<name>A0A7T0BVJ3_9BACT</name>
<organism evidence="6 7">
    <name type="scientific">Candidatus Nitronauta litoralis</name>
    <dbReference type="NCBI Taxonomy" id="2705533"/>
    <lineage>
        <taxon>Bacteria</taxon>
        <taxon>Pseudomonadati</taxon>
        <taxon>Nitrospinota/Tectimicrobiota group</taxon>
        <taxon>Nitrospinota</taxon>
        <taxon>Nitrospinia</taxon>
        <taxon>Nitrospinales</taxon>
        <taxon>Nitrospinaceae</taxon>
        <taxon>Candidatus Nitronauta</taxon>
    </lineage>
</organism>
<dbReference type="Proteomes" id="UP000594688">
    <property type="component" value="Chromosome"/>
</dbReference>
<evidence type="ECO:0000256" key="5">
    <source>
        <dbReference type="SAM" id="Phobius"/>
    </source>
</evidence>
<evidence type="ECO:0000313" key="7">
    <source>
        <dbReference type="Proteomes" id="UP000594688"/>
    </source>
</evidence>
<feature type="transmembrane region" description="Helical" evidence="5">
    <location>
        <begin position="35"/>
        <end position="57"/>
    </location>
</feature>
<dbReference type="AlphaFoldDB" id="A0A7T0BVJ3"/>
<protein>
    <submittedName>
        <fullName evidence="6">Isoprenylcysteine carboxylmethyltransferase family protein</fullName>
    </submittedName>
</protein>
<dbReference type="EMBL" id="CP048685">
    <property type="protein sequence ID" value="QPJ61734.1"/>
    <property type="molecule type" value="Genomic_DNA"/>
</dbReference>
<proteinExistence type="predicted"/>
<dbReference type="PANTHER" id="PTHR43847">
    <property type="entry name" value="BLL3993 PROTEIN"/>
    <property type="match status" value="1"/>
</dbReference>
<dbReference type="KEGG" id="nli:G3M70_07475"/>
<keyword evidence="4 5" id="KW-0472">Membrane</keyword>
<dbReference type="InterPro" id="IPR007318">
    <property type="entry name" value="Phopholipid_MeTrfase"/>
</dbReference>
<keyword evidence="3 5" id="KW-1133">Transmembrane helix</keyword>
<keyword evidence="6" id="KW-0489">Methyltransferase</keyword>
<feature type="transmembrane region" description="Helical" evidence="5">
    <location>
        <begin position="6"/>
        <end position="23"/>
    </location>
</feature>
<dbReference type="GO" id="GO:0032259">
    <property type="term" value="P:methylation"/>
    <property type="evidence" value="ECO:0007669"/>
    <property type="project" value="UniProtKB-KW"/>
</dbReference>
<comment type="subcellular location">
    <subcellularLocation>
        <location evidence="1">Endomembrane system</location>
        <topology evidence="1">Multi-pass membrane protein</topology>
    </subcellularLocation>
</comment>
<keyword evidence="6" id="KW-0808">Transferase</keyword>
<dbReference type="InterPro" id="IPR052527">
    <property type="entry name" value="Metal_cation-efflux_comp"/>
</dbReference>
<dbReference type="GO" id="GO:0012505">
    <property type="term" value="C:endomembrane system"/>
    <property type="evidence" value="ECO:0007669"/>
    <property type="project" value="UniProtKB-SubCell"/>
</dbReference>
<sequence length="143" mass="15887">MKELALNILVPSLYPLGLAVLWLGPLHFGFGHDAIVIVGLVSGLSGIIIWITSMLHLGKSFAVLPGSNQLVKRGIYSRLRHPIYLGINMTFLGMTLCAGSSWGLAYVVGIILPLNFIRARLEDRALETRFGDSYNEWKKTTWF</sequence>
<accession>A0A7T0BVJ3</accession>
<evidence type="ECO:0000313" key="6">
    <source>
        <dbReference type="EMBL" id="QPJ61734.1"/>
    </source>
</evidence>
<dbReference type="Gene3D" id="1.20.120.1630">
    <property type="match status" value="1"/>
</dbReference>
<evidence type="ECO:0000256" key="1">
    <source>
        <dbReference type="ARBA" id="ARBA00004127"/>
    </source>
</evidence>
<keyword evidence="2 5" id="KW-0812">Transmembrane</keyword>
<evidence type="ECO:0000256" key="3">
    <source>
        <dbReference type="ARBA" id="ARBA00022989"/>
    </source>
</evidence>